<evidence type="ECO:0000313" key="1">
    <source>
        <dbReference type="EMBL" id="KGE72764.1"/>
    </source>
</evidence>
<dbReference type="Proteomes" id="UP000029692">
    <property type="component" value="Unassembled WGS sequence"/>
</dbReference>
<dbReference type="EMBL" id="JNUP01000048">
    <property type="protein sequence ID" value="KGE72764.1"/>
    <property type="molecule type" value="Genomic_DNA"/>
</dbReference>
<reference evidence="1 2" key="1">
    <citation type="submission" date="2014-05" db="EMBL/GenBank/DDBJ databases">
        <title>De novo Genome Sequence of Spirocheata sp.</title>
        <authorList>
            <person name="Shivani Y."/>
            <person name="Subhash Y."/>
            <person name="Tushar L."/>
            <person name="Sasikala C."/>
            <person name="Ramana C.V."/>
        </authorList>
    </citation>
    <scope>NUCLEOTIDE SEQUENCE [LARGE SCALE GENOMIC DNA]</scope>
    <source>
        <strain evidence="1 2">JC230</strain>
    </source>
</reference>
<dbReference type="AlphaFoldDB" id="A0A098QYM6"/>
<keyword evidence="2" id="KW-1185">Reference proteome</keyword>
<dbReference type="STRING" id="1480694.DC28_05860"/>
<gene>
    <name evidence="1" type="ORF">DC28_05860</name>
</gene>
<proteinExistence type="predicted"/>
<organism evidence="1 2">
    <name type="scientific">Spirochaeta lutea</name>
    <dbReference type="NCBI Taxonomy" id="1480694"/>
    <lineage>
        <taxon>Bacteria</taxon>
        <taxon>Pseudomonadati</taxon>
        <taxon>Spirochaetota</taxon>
        <taxon>Spirochaetia</taxon>
        <taxon>Spirochaetales</taxon>
        <taxon>Spirochaetaceae</taxon>
        <taxon>Spirochaeta</taxon>
    </lineage>
</organism>
<evidence type="ECO:0000313" key="2">
    <source>
        <dbReference type="Proteomes" id="UP000029692"/>
    </source>
</evidence>
<protein>
    <submittedName>
        <fullName evidence="1">Uncharacterized protein</fullName>
    </submittedName>
</protein>
<accession>A0A098QYM6</accession>
<name>A0A098QYM6_9SPIO</name>
<sequence length="84" mass="8842">MENYGTVFQKFSDLNLDSSVLGVDPGCFCSSPSRRVRFAPRRLTAGHGTGCAVISRLGTAAVISGAMGDSRWQVVFKGLGYPGG</sequence>
<comment type="caution">
    <text evidence="1">The sequence shown here is derived from an EMBL/GenBank/DDBJ whole genome shotgun (WGS) entry which is preliminary data.</text>
</comment>